<proteinExistence type="predicted"/>
<dbReference type="AlphaFoldDB" id="A0A448X8Y7"/>
<sequence>MQPSRVADHLISLGSKLQAGVFWLVARPKHLTVWADVVLGRSSSRTDVKSPPIHPLKELGNYRLVDSVLATFPLPRLSVSLYTCMHVCICASLFHSLSGCRCLHISLTFTTCIRTNVVCDGKPRVDFVLPLSDRIENISMRILIWTKPPILLRMVVNVVNAVLGPDVFV</sequence>
<gene>
    <name evidence="1" type="ORF">PXEA_LOCUS24616</name>
</gene>
<evidence type="ECO:0000313" key="2">
    <source>
        <dbReference type="Proteomes" id="UP000784294"/>
    </source>
</evidence>
<dbReference type="EMBL" id="CAAALY010119449">
    <property type="protein sequence ID" value="VEL31176.1"/>
    <property type="molecule type" value="Genomic_DNA"/>
</dbReference>
<reference evidence="1" key="1">
    <citation type="submission" date="2018-11" db="EMBL/GenBank/DDBJ databases">
        <authorList>
            <consortium name="Pathogen Informatics"/>
        </authorList>
    </citation>
    <scope>NUCLEOTIDE SEQUENCE</scope>
</reference>
<accession>A0A448X8Y7</accession>
<keyword evidence="2" id="KW-1185">Reference proteome</keyword>
<organism evidence="1 2">
    <name type="scientific">Protopolystoma xenopodis</name>
    <dbReference type="NCBI Taxonomy" id="117903"/>
    <lineage>
        <taxon>Eukaryota</taxon>
        <taxon>Metazoa</taxon>
        <taxon>Spiralia</taxon>
        <taxon>Lophotrochozoa</taxon>
        <taxon>Platyhelminthes</taxon>
        <taxon>Monogenea</taxon>
        <taxon>Polyopisthocotylea</taxon>
        <taxon>Polystomatidea</taxon>
        <taxon>Polystomatidae</taxon>
        <taxon>Protopolystoma</taxon>
    </lineage>
</organism>
<evidence type="ECO:0000313" key="1">
    <source>
        <dbReference type="EMBL" id="VEL31176.1"/>
    </source>
</evidence>
<protein>
    <submittedName>
        <fullName evidence="1">Uncharacterized protein</fullName>
    </submittedName>
</protein>
<name>A0A448X8Y7_9PLAT</name>
<comment type="caution">
    <text evidence="1">The sequence shown here is derived from an EMBL/GenBank/DDBJ whole genome shotgun (WGS) entry which is preliminary data.</text>
</comment>
<dbReference type="Proteomes" id="UP000784294">
    <property type="component" value="Unassembled WGS sequence"/>
</dbReference>